<accession>A0A085M3W6</accession>
<dbReference type="AlphaFoldDB" id="A0A085M3W6"/>
<feature type="compositionally biased region" description="Polar residues" evidence="1">
    <location>
        <begin position="115"/>
        <end position="140"/>
    </location>
</feature>
<organism evidence="2 3">
    <name type="scientific">Trichuris suis</name>
    <name type="common">pig whipworm</name>
    <dbReference type="NCBI Taxonomy" id="68888"/>
    <lineage>
        <taxon>Eukaryota</taxon>
        <taxon>Metazoa</taxon>
        <taxon>Ecdysozoa</taxon>
        <taxon>Nematoda</taxon>
        <taxon>Enoplea</taxon>
        <taxon>Dorylaimia</taxon>
        <taxon>Trichinellida</taxon>
        <taxon>Trichuridae</taxon>
        <taxon>Trichuris</taxon>
    </lineage>
</organism>
<evidence type="ECO:0000256" key="1">
    <source>
        <dbReference type="SAM" id="MobiDB-lite"/>
    </source>
</evidence>
<name>A0A085M3W6_9BILA</name>
<reference evidence="2 3" key="1">
    <citation type="journal article" date="2014" name="Nat. Genet.">
        <title>Genome and transcriptome of the porcine whipworm Trichuris suis.</title>
        <authorList>
            <person name="Jex A.R."/>
            <person name="Nejsum P."/>
            <person name="Schwarz E.M."/>
            <person name="Hu L."/>
            <person name="Young N.D."/>
            <person name="Hall R.S."/>
            <person name="Korhonen P.K."/>
            <person name="Liao S."/>
            <person name="Thamsborg S."/>
            <person name="Xia J."/>
            <person name="Xu P."/>
            <person name="Wang S."/>
            <person name="Scheerlinck J.P."/>
            <person name="Hofmann A."/>
            <person name="Sternberg P.W."/>
            <person name="Wang J."/>
            <person name="Gasser R.B."/>
        </authorList>
    </citation>
    <scope>NUCLEOTIDE SEQUENCE [LARGE SCALE GENOMIC DNA]</scope>
    <source>
        <strain evidence="2">DCEP-RM93M</strain>
    </source>
</reference>
<sequence>MATVKNIRWLYETIKDEETAAQFLRERGLLHSVRLYPVCGDAVRLGRGGMAWCCYNRSCRWEVSIRTGPWFEGKRTNRSCNSMCHPAMYRLQPPTHAEVPSDGVERVRVHFHRTSASSRGGSDWQPPTTRSMPSSQTSHGCTRPDQMRRLRPSQYRSEQSVVSVLVSAYSLFYVQRTVAVRTVVVASAKGTQECIVLLIP</sequence>
<feature type="region of interest" description="Disordered" evidence="1">
    <location>
        <begin position="115"/>
        <end position="153"/>
    </location>
</feature>
<gene>
    <name evidence="2" type="ORF">M513_07241</name>
</gene>
<proteinExistence type="predicted"/>
<dbReference type="EMBL" id="KL363234">
    <property type="protein sequence ID" value="KFD51912.1"/>
    <property type="molecule type" value="Genomic_DNA"/>
</dbReference>
<protein>
    <submittedName>
        <fullName evidence="2">Uncharacterized protein</fullName>
    </submittedName>
</protein>
<keyword evidence="3" id="KW-1185">Reference proteome</keyword>
<dbReference type="Proteomes" id="UP000030764">
    <property type="component" value="Unassembled WGS sequence"/>
</dbReference>
<evidence type="ECO:0000313" key="2">
    <source>
        <dbReference type="EMBL" id="KFD51912.1"/>
    </source>
</evidence>
<evidence type="ECO:0000313" key="3">
    <source>
        <dbReference type="Proteomes" id="UP000030764"/>
    </source>
</evidence>